<keyword evidence="2" id="KW-1185">Reference proteome</keyword>
<protein>
    <submittedName>
        <fullName evidence="1">Uncharacterized protein</fullName>
    </submittedName>
</protein>
<comment type="caution">
    <text evidence="1">The sequence shown here is derived from an EMBL/GenBank/DDBJ whole genome shotgun (WGS) entry which is preliminary data.</text>
</comment>
<name>A0ABD3RRA0_9STRA</name>
<proteinExistence type="predicted"/>
<accession>A0ABD3RRA0</accession>
<gene>
    <name evidence="1" type="ORF">ACHAXA_008522</name>
</gene>
<dbReference type="EMBL" id="JALLPB020000198">
    <property type="protein sequence ID" value="KAL3815472.1"/>
    <property type="molecule type" value="Genomic_DNA"/>
</dbReference>
<evidence type="ECO:0000313" key="1">
    <source>
        <dbReference type="EMBL" id="KAL3815472.1"/>
    </source>
</evidence>
<evidence type="ECO:0000313" key="2">
    <source>
        <dbReference type="Proteomes" id="UP001530377"/>
    </source>
</evidence>
<dbReference type="Proteomes" id="UP001530377">
    <property type="component" value="Unassembled WGS sequence"/>
</dbReference>
<sequence>MWNTLCPLRRRLVQSQTLVVLVPTDGSTRDDWGWDVNQFGGYSPWLADALNIEGWGGSSSYFNELLDKGDNGANTDGVAWFTLNFKGPSRPVPMALLDESDKAKLQEGTPVIKQILDRQKKFYSILIDGKVDEVDDGGGRIDGWDKCLELKARPMGMVISGSDAWAASNTFAFSTCIEFPTNAGIVGATLLAIQRWGREMDDGEWKLKLHQAIPWSTGSRAGGTLRCDCRGCVALARSSDKRTFGGIIR</sequence>
<dbReference type="AlphaFoldDB" id="A0ABD3RRA0"/>
<organism evidence="1 2">
    <name type="scientific">Cyclostephanos tholiformis</name>
    <dbReference type="NCBI Taxonomy" id="382380"/>
    <lineage>
        <taxon>Eukaryota</taxon>
        <taxon>Sar</taxon>
        <taxon>Stramenopiles</taxon>
        <taxon>Ochrophyta</taxon>
        <taxon>Bacillariophyta</taxon>
        <taxon>Coscinodiscophyceae</taxon>
        <taxon>Thalassiosirophycidae</taxon>
        <taxon>Stephanodiscales</taxon>
        <taxon>Stephanodiscaceae</taxon>
        <taxon>Cyclostephanos</taxon>
    </lineage>
</organism>
<reference evidence="1 2" key="1">
    <citation type="submission" date="2024-10" db="EMBL/GenBank/DDBJ databases">
        <title>Updated reference genomes for cyclostephanoid diatoms.</title>
        <authorList>
            <person name="Roberts W.R."/>
            <person name="Alverson A.J."/>
        </authorList>
    </citation>
    <scope>NUCLEOTIDE SEQUENCE [LARGE SCALE GENOMIC DNA]</scope>
    <source>
        <strain evidence="1 2">AJA228-03</strain>
    </source>
</reference>